<gene>
    <name evidence="11" type="ORF">DX130_11495</name>
</gene>
<dbReference type="Pfam" id="PF01554">
    <property type="entry name" value="MatE"/>
    <property type="match status" value="2"/>
</dbReference>
<evidence type="ECO:0000256" key="6">
    <source>
        <dbReference type="ARBA" id="ARBA00022692"/>
    </source>
</evidence>
<keyword evidence="5" id="KW-1003">Cell membrane</keyword>
<comment type="caution">
    <text evidence="11">The sequence shown here is derived from an EMBL/GenBank/DDBJ whole genome shotgun (WGS) entry which is preliminary data.</text>
</comment>
<dbReference type="CDD" id="cd13143">
    <property type="entry name" value="MATE_MepA_like"/>
    <property type="match status" value="1"/>
</dbReference>
<feature type="transmembrane region" description="Helical" evidence="10">
    <location>
        <begin position="359"/>
        <end position="377"/>
    </location>
</feature>
<dbReference type="InterPro" id="IPR048279">
    <property type="entry name" value="MdtK-like"/>
</dbReference>
<evidence type="ECO:0000256" key="5">
    <source>
        <dbReference type="ARBA" id="ARBA00022475"/>
    </source>
</evidence>
<evidence type="ECO:0000256" key="7">
    <source>
        <dbReference type="ARBA" id="ARBA00022989"/>
    </source>
</evidence>
<keyword evidence="4" id="KW-0813">Transport</keyword>
<keyword evidence="6 10" id="KW-0812">Transmembrane</keyword>
<dbReference type="PIRSF" id="PIRSF006603">
    <property type="entry name" value="DinF"/>
    <property type="match status" value="1"/>
</dbReference>
<comment type="subcellular location">
    <subcellularLocation>
        <location evidence="1">Cell membrane</location>
        <topology evidence="1">Multi-pass membrane protein</topology>
    </subcellularLocation>
</comment>
<dbReference type="GO" id="GO:0042910">
    <property type="term" value="F:xenobiotic transmembrane transporter activity"/>
    <property type="evidence" value="ECO:0007669"/>
    <property type="project" value="InterPro"/>
</dbReference>
<feature type="transmembrane region" description="Helical" evidence="10">
    <location>
        <begin position="389"/>
        <end position="409"/>
    </location>
</feature>
<organism evidence="11 12">
    <name type="scientific">Paenibacillus paeoniae</name>
    <dbReference type="NCBI Taxonomy" id="2292705"/>
    <lineage>
        <taxon>Bacteria</taxon>
        <taxon>Bacillati</taxon>
        <taxon>Bacillota</taxon>
        <taxon>Bacilli</taxon>
        <taxon>Bacillales</taxon>
        <taxon>Paenibacillaceae</taxon>
        <taxon>Paenibacillus</taxon>
    </lineage>
</organism>
<keyword evidence="7 10" id="KW-1133">Transmembrane helix</keyword>
<comment type="similarity">
    <text evidence="2">Belongs to the multi antimicrobial extrusion (MATE) (TC 2.A.66.1) family. MepA subfamily.</text>
</comment>
<evidence type="ECO:0000313" key="12">
    <source>
        <dbReference type="Proteomes" id="UP000261905"/>
    </source>
</evidence>
<dbReference type="GO" id="GO:0005886">
    <property type="term" value="C:plasma membrane"/>
    <property type="evidence" value="ECO:0007669"/>
    <property type="project" value="UniProtKB-SubCell"/>
</dbReference>
<name>A0A371PNS4_9BACL</name>
<evidence type="ECO:0000256" key="4">
    <source>
        <dbReference type="ARBA" id="ARBA00022448"/>
    </source>
</evidence>
<evidence type="ECO:0000256" key="8">
    <source>
        <dbReference type="ARBA" id="ARBA00023136"/>
    </source>
</evidence>
<dbReference type="Proteomes" id="UP000261905">
    <property type="component" value="Unassembled WGS sequence"/>
</dbReference>
<feature type="transmembrane region" description="Helical" evidence="10">
    <location>
        <begin position="51"/>
        <end position="75"/>
    </location>
</feature>
<dbReference type="InterPro" id="IPR051327">
    <property type="entry name" value="MATE_MepA_subfamily"/>
</dbReference>
<feature type="transmembrane region" description="Helical" evidence="10">
    <location>
        <begin position="172"/>
        <end position="191"/>
    </location>
</feature>
<feature type="transmembrane region" description="Helical" evidence="10">
    <location>
        <begin position="234"/>
        <end position="258"/>
    </location>
</feature>
<keyword evidence="9" id="KW-0046">Antibiotic resistance</keyword>
<feature type="transmembrane region" description="Helical" evidence="10">
    <location>
        <begin position="319"/>
        <end position="347"/>
    </location>
</feature>
<evidence type="ECO:0000256" key="9">
    <source>
        <dbReference type="ARBA" id="ARBA00023251"/>
    </source>
</evidence>
<sequence>MSKQKNLQLLESQSVSRTFFRYLIPSLLGMLLIAVNIVVDGVMVGNKLGAEALAGVGIASPVYTLFVAMSLWIGIGGATMYSQAMGAKDPDKAQRIFTQSVVLIAAATLVIGITAFFFREPLVYALGANAETYPHASDYLNVMLLFGFVFTVENALSIFVRNDGNPNLSMAAQITFALSNIVINYTVLYVLELGVQAVAYGSIIAASLGMLVLFLHFLRADNRLKLGKFRWNKALLLSVIVIGFPSFLAEVGLSVFTISHNVVLEGVAGTSGVAAFSILNYIHSIVLLTFLGLGAAIQPMISYYHGGNYTEKIRQTVRIAIWTALGAGTVLMLLMLWMTSGIIGIFGDFSVEIVELATKGLHLFVLAYLFMGVNFVMMTFSQTTGRLKLATWITAAREIILMLIFIAVLPKLIGITGVWLAVPLSECIVLITIYFYYKRYGLIRDKGTG</sequence>
<dbReference type="GO" id="GO:0015297">
    <property type="term" value="F:antiporter activity"/>
    <property type="evidence" value="ECO:0007669"/>
    <property type="project" value="InterPro"/>
</dbReference>
<dbReference type="PANTHER" id="PTHR43823">
    <property type="entry name" value="SPORULATION PROTEIN YKVU"/>
    <property type="match status" value="1"/>
</dbReference>
<evidence type="ECO:0000313" key="11">
    <source>
        <dbReference type="EMBL" id="REK77585.1"/>
    </source>
</evidence>
<dbReference type="PANTHER" id="PTHR43823:SF4">
    <property type="entry name" value="SPORULATION PROTEIN YKVU"/>
    <property type="match status" value="1"/>
</dbReference>
<dbReference type="EMBL" id="QUBQ01000001">
    <property type="protein sequence ID" value="REK77585.1"/>
    <property type="molecule type" value="Genomic_DNA"/>
</dbReference>
<protein>
    <recommendedName>
        <fullName evidence="3">Multidrug export protein MepA</fullName>
    </recommendedName>
</protein>
<feature type="transmembrane region" description="Helical" evidence="10">
    <location>
        <begin position="278"/>
        <end position="298"/>
    </location>
</feature>
<proteinExistence type="inferred from homology"/>
<feature type="transmembrane region" description="Helical" evidence="10">
    <location>
        <begin position="197"/>
        <end position="218"/>
    </location>
</feature>
<evidence type="ECO:0000256" key="2">
    <source>
        <dbReference type="ARBA" id="ARBA00008417"/>
    </source>
</evidence>
<reference evidence="11 12" key="1">
    <citation type="submission" date="2018-08" db="EMBL/GenBank/DDBJ databases">
        <title>Paenibacillus sp. M4BSY-1, whole genome shotgun sequence.</title>
        <authorList>
            <person name="Tuo L."/>
        </authorList>
    </citation>
    <scope>NUCLEOTIDE SEQUENCE [LARGE SCALE GENOMIC DNA]</scope>
    <source>
        <strain evidence="11 12">M4BSY-1</strain>
    </source>
</reference>
<evidence type="ECO:0000256" key="3">
    <source>
        <dbReference type="ARBA" id="ARBA00022106"/>
    </source>
</evidence>
<dbReference type="InterPro" id="IPR045070">
    <property type="entry name" value="MATE_MepA-like"/>
</dbReference>
<dbReference type="AlphaFoldDB" id="A0A371PNS4"/>
<accession>A0A371PNS4</accession>
<feature type="transmembrane region" description="Helical" evidence="10">
    <location>
        <begin position="415"/>
        <end position="437"/>
    </location>
</feature>
<dbReference type="RefSeq" id="WP_116045290.1">
    <property type="nucleotide sequence ID" value="NZ_QUBQ01000001.1"/>
</dbReference>
<dbReference type="InterPro" id="IPR002528">
    <property type="entry name" value="MATE_fam"/>
</dbReference>
<feature type="transmembrane region" description="Helical" evidence="10">
    <location>
        <begin position="20"/>
        <end position="39"/>
    </location>
</feature>
<keyword evidence="8 10" id="KW-0472">Membrane</keyword>
<keyword evidence="12" id="KW-1185">Reference proteome</keyword>
<feature type="transmembrane region" description="Helical" evidence="10">
    <location>
        <begin position="139"/>
        <end position="160"/>
    </location>
</feature>
<feature type="transmembrane region" description="Helical" evidence="10">
    <location>
        <begin position="96"/>
        <end position="119"/>
    </location>
</feature>
<evidence type="ECO:0000256" key="1">
    <source>
        <dbReference type="ARBA" id="ARBA00004651"/>
    </source>
</evidence>
<dbReference type="GO" id="GO:0046677">
    <property type="term" value="P:response to antibiotic"/>
    <property type="evidence" value="ECO:0007669"/>
    <property type="project" value="UniProtKB-KW"/>
</dbReference>
<dbReference type="OrthoDB" id="9811110at2"/>
<evidence type="ECO:0000256" key="10">
    <source>
        <dbReference type="SAM" id="Phobius"/>
    </source>
</evidence>